<dbReference type="EMBL" id="CAFAAE010000133">
    <property type="protein sequence ID" value="CAB4795056.1"/>
    <property type="molecule type" value="Genomic_DNA"/>
</dbReference>
<name>A0A6J6XIJ4_9ZZZZ</name>
<dbReference type="PANTHER" id="PTHR36456">
    <property type="entry name" value="UPF0232 PROTEIN SCO3875"/>
    <property type="match status" value="1"/>
</dbReference>
<dbReference type="EMBL" id="CAEZYX010000050">
    <property type="protein sequence ID" value="CAB4742098.1"/>
    <property type="molecule type" value="Genomic_DNA"/>
</dbReference>
<reference evidence="2" key="1">
    <citation type="submission" date="2020-05" db="EMBL/GenBank/DDBJ databases">
        <authorList>
            <person name="Chiriac C."/>
            <person name="Salcher M."/>
            <person name="Ghai R."/>
            <person name="Kavagutti S V."/>
        </authorList>
    </citation>
    <scope>NUCLEOTIDE SEQUENCE</scope>
</reference>
<evidence type="ECO:0000313" key="5">
    <source>
        <dbReference type="EMBL" id="CAB4974554.1"/>
    </source>
</evidence>
<dbReference type="InterPro" id="IPR007922">
    <property type="entry name" value="DciA-like"/>
</dbReference>
<accession>A0A6J6XIJ4</accession>
<gene>
    <name evidence="1" type="ORF">UFOPK2802_00609</name>
    <name evidence="2" type="ORF">UFOPK2982_00837</name>
    <name evidence="3" type="ORF">UFOPK3083_00374</name>
    <name evidence="4" type="ORF">UFOPK3783_00376</name>
    <name evidence="5" type="ORF">UFOPK3948_00391</name>
</gene>
<evidence type="ECO:0000313" key="3">
    <source>
        <dbReference type="EMBL" id="CAB4801368.1"/>
    </source>
</evidence>
<evidence type="ECO:0000313" key="2">
    <source>
        <dbReference type="EMBL" id="CAB4795056.1"/>
    </source>
</evidence>
<dbReference type="EMBL" id="CAFBNI010000025">
    <property type="protein sequence ID" value="CAB4941944.1"/>
    <property type="molecule type" value="Genomic_DNA"/>
</dbReference>
<dbReference type="EMBL" id="CAFAAT010000022">
    <property type="protein sequence ID" value="CAB4801368.1"/>
    <property type="molecule type" value="Genomic_DNA"/>
</dbReference>
<dbReference type="Pfam" id="PF05258">
    <property type="entry name" value="DciA"/>
    <property type="match status" value="1"/>
</dbReference>
<proteinExistence type="predicted"/>
<dbReference type="AlphaFoldDB" id="A0A6J6XIJ4"/>
<sequence length="155" mass="17444">MSEPKSKRDIARELFRAYKTQIRKPRKIVELEERVNTSDPQPLSTVFNEIIANRDWRQGIAEGNLFSDWEKVVGEDIAQHSNPITLLDGKLTIQTSSTAWATQLRLISNDLLKTLQQSAPGALVEELVVIGPHAPSWKRGLRTIRGAKGPRDTYG</sequence>
<organism evidence="2">
    <name type="scientific">freshwater metagenome</name>
    <dbReference type="NCBI Taxonomy" id="449393"/>
    <lineage>
        <taxon>unclassified sequences</taxon>
        <taxon>metagenomes</taxon>
        <taxon>ecological metagenomes</taxon>
    </lineage>
</organism>
<evidence type="ECO:0000313" key="1">
    <source>
        <dbReference type="EMBL" id="CAB4742098.1"/>
    </source>
</evidence>
<dbReference type="PANTHER" id="PTHR36456:SF1">
    <property type="entry name" value="UPF0232 PROTEIN SCO3875"/>
    <property type="match status" value="1"/>
</dbReference>
<protein>
    <submittedName>
        <fullName evidence="2">Unannotated protein</fullName>
    </submittedName>
</protein>
<dbReference type="EMBL" id="CAFBOI010000026">
    <property type="protein sequence ID" value="CAB4974554.1"/>
    <property type="molecule type" value="Genomic_DNA"/>
</dbReference>
<evidence type="ECO:0000313" key="4">
    <source>
        <dbReference type="EMBL" id="CAB4941944.1"/>
    </source>
</evidence>